<evidence type="ECO:0000256" key="6">
    <source>
        <dbReference type="ARBA" id="ARBA00034617"/>
    </source>
</evidence>
<name>A0A3E3E1D2_9FIRM</name>
<feature type="binding site" evidence="9">
    <location>
        <begin position="35"/>
        <end position="42"/>
    </location>
    <ligand>
        <name>ATP</name>
        <dbReference type="ChEBI" id="CHEBI:30616"/>
    </ligand>
</feature>
<dbReference type="GO" id="GO:0016887">
    <property type="term" value="F:ATP hydrolysis activity"/>
    <property type="evidence" value="ECO:0007669"/>
    <property type="project" value="RHEA"/>
</dbReference>
<proteinExistence type="predicted"/>
<dbReference type="AlphaFoldDB" id="A0A3E3E1D2"/>
<dbReference type="Pfam" id="PF13361">
    <property type="entry name" value="UvrD_C"/>
    <property type="match status" value="1"/>
</dbReference>
<dbReference type="GeneID" id="98000610"/>
<evidence type="ECO:0000256" key="9">
    <source>
        <dbReference type="PROSITE-ProRule" id="PRU00560"/>
    </source>
</evidence>
<dbReference type="GO" id="GO:0003677">
    <property type="term" value="F:DNA binding"/>
    <property type="evidence" value="ECO:0007669"/>
    <property type="project" value="InterPro"/>
</dbReference>
<evidence type="ECO:0000256" key="1">
    <source>
        <dbReference type="ARBA" id="ARBA00022741"/>
    </source>
</evidence>
<keyword evidence="5" id="KW-0413">Isomerase</keyword>
<comment type="caution">
    <text evidence="11">The sequence shown here is derived from an EMBL/GenBank/DDBJ whole genome shotgun (WGS) entry which is preliminary data.</text>
</comment>
<reference evidence="11 12" key="1">
    <citation type="submission" date="2018-08" db="EMBL/GenBank/DDBJ databases">
        <title>A genome reference for cultivated species of the human gut microbiota.</title>
        <authorList>
            <person name="Zou Y."/>
            <person name="Xue W."/>
            <person name="Luo G."/>
        </authorList>
    </citation>
    <scope>NUCLEOTIDE SEQUENCE [LARGE SCALE GENOMIC DNA]</scope>
    <source>
        <strain evidence="11 12">AM25-6</strain>
    </source>
</reference>
<dbReference type="EMBL" id="QUSM01000002">
    <property type="protein sequence ID" value="RGD75095.1"/>
    <property type="molecule type" value="Genomic_DNA"/>
</dbReference>
<evidence type="ECO:0000256" key="5">
    <source>
        <dbReference type="ARBA" id="ARBA00023235"/>
    </source>
</evidence>
<dbReference type="InterPro" id="IPR014017">
    <property type="entry name" value="DNA_helicase_UvrD-like_C"/>
</dbReference>
<keyword evidence="3 9" id="KW-0347">Helicase</keyword>
<dbReference type="GO" id="GO:0043138">
    <property type="term" value="F:3'-5' DNA helicase activity"/>
    <property type="evidence" value="ECO:0007669"/>
    <property type="project" value="UniProtKB-EC"/>
</dbReference>
<evidence type="ECO:0000256" key="4">
    <source>
        <dbReference type="ARBA" id="ARBA00022840"/>
    </source>
</evidence>
<dbReference type="GO" id="GO:0005524">
    <property type="term" value="F:ATP binding"/>
    <property type="evidence" value="ECO:0007669"/>
    <property type="project" value="UniProtKB-UniRule"/>
</dbReference>
<dbReference type="InterPro" id="IPR014016">
    <property type="entry name" value="UvrD-like_ATP-bd"/>
</dbReference>
<evidence type="ECO:0000259" key="10">
    <source>
        <dbReference type="PROSITE" id="PS51198"/>
    </source>
</evidence>
<dbReference type="RefSeq" id="WP_007050297.1">
    <property type="nucleotide sequence ID" value="NZ_CABKNJ010000001.1"/>
</dbReference>
<dbReference type="PROSITE" id="PS51198">
    <property type="entry name" value="UVRD_HELICASE_ATP_BIND"/>
    <property type="match status" value="1"/>
</dbReference>
<organism evidence="11 12">
    <name type="scientific">Anaerofustis stercorihominis</name>
    <dbReference type="NCBI Taxonomy" id="214853"/>
    <lineage>
        <taxon>Bacteria</taxon>
        <taxon>Bacillati</taxon>
        <taxon>Bacillota</taxon>
        <taxon>Clostridia</taxon>
        <taxon>Eubacteriales</taxon>
        <taxon>Eubacteriaceae</taxon>
        <taxon>Anaerofustis</taxon>
    </lineage>
</organism>
<dbReference type="CDD" id="cd18807">
    <property type="entry name" value="SF1_C_UvrD"/>
    <property type="match status" value="1"/>
</dbReference>
<accession>A0A3E3E1D2</accession>
<dbReference type="EC" id="5.6.2.4" evidence="7"/>
<dbReference type="InterPro" id="IPR027417">
    <property type="entry name" value="P-loop_NTPase"/>
</dbReference>
<evidence type="ECO:0000256" key="8">
    <source>
        <dbReference type="ARBA" id="ARBA00048988"/>
    </source>
</evidence>
<dbReference type="Proteomes" id="UP000261212">
    <property type="component" value="Unassembled WGS sequence"/>
</dbReference>
<dbReference type="SUPFAM" id="SSF52540">
    <property type="entry name" value="P-loop containing nucleoside triphosphate hydrolases"/>
    <property type="match status" value="1"/>
</dbReference>
<dbReference type="Pfam" id="PF00580">
    <property type="entry name" value="UvrD-helicase"/>
    <property type="match status" value="2"/>
</dbReference>
<evidence type="ECO:0000313" key="12">
    <source>
        <dbReference type="Proteomes" id="UP000261212"/>
    </source>
</evidence>
<evidence type="ECO:0000256" key="3">
    <source>
        <dbReference type="ARBA" id="ARBA00022806"/>
    </source>
</evidence>
<evidence type="ECO:0000256" key="2">
    <source>
        <dbReference type="ARBA" id="ARBA00022801"/>
    </source>
</evidence>
<keyword evidence="1 9" id="KW-0547">Nucleotide-binding</keyword>
<keyword evidence="4 9" id="KW-0067">ATP-binding</keyword>
<gene>
    <name evidence="11" type="ORF">DW687_01875</name>
</gene>
<dbReference type="PANTHER" id="PTHR11070">
    <property type="entry name" value="UVRD / RECB / PCRA DNA HELICASE FAMILY MEMBER"/>
    <property type="match status" value="1"/>
</dbReference>
<evidence type="ECO:0000256" key="7">
    <source>
        <dbReference type="ARBA" id="ARBA00034808"/>
    </source>
</evidence>
<dbReference type="InterPro" id="IPR000212">
    <property type="entry name" value="DNA_helicase_UvrD/REP"/>
</dbReference>
<evidence type="ECO:0000313" key="11">
    <source>
        <dbReference type="EMBL" id="RGD75095.1"/>
    </source>
</evidence>
<comment type="catalytic activity">
    <reaction evidence="6">
        <text>Couples ATP hydrolysis with the unwinding of duplex DNA by translocating in the 3'-5' direction.</text>
        <dbReference type="EC" id="5.6.2.4"/>
    </reaction>
</comment>
<keyword evidence="2 9" id="KW-0378">Hydrolase</keyword>
<dbReference type="GO" id="GO:0000725">
    <property type="term" value="P:recombinational repair"/>
    <property type="evidence" value="ECO:0007669"/>
    <property type="project" value="TreeGrafter"/>
</dbReference>
<sequence>MNEQKDLITNIEEKELDKTQTECVNSEERNILAIAGAGCGKTTTLLARVKYLIEKRKANKEDILILSFTNSSTNELKERIRRVTHEDIDVFTFHKLGKSIINSVDGYDVTLYKNGVSKFVSQYLDIRLKKGKYYEFYDFLINHYHEYVPFKSFDKKEHEYKYLKEKAIISLDNEYKMTFEENVISNYLFLHKINYEYFMTNPLGDEFRKLCSGFYLPDYDLYIFNLYIDKEGNKPLWGYPKNKRVAQKNYDAYINFLNTYPGFKDKCIFTYSYDFENNQFADKLNEELDKYNIKRDFSYDDIDEEISRVFAYNISFIKKLIANFITLMKTTARKSENVLKIDNYYNKAEEIRSKSFYKLVLPIYEAYEKILYHNNQIDFNDMILKATDYVNKGLYLKDYKYILIDEFQDISSSRMRLVDSIYRKSESEIFAVGDDYQSIFRFTGSDINIFYDFEKEYNAKKYLIENNYRFDSNIANLSNKFILQNPHQIKKELKSKRAGVSSVEFVTSPNKNNLTKLFLDKLYSLPIGSEVMLLGRYKKDILRYAKTEETEITVNEEKEVNIKVIRRPDLDINFMTVHKAKGLECDYVFILNTFNNLMGFPCNITDDNLIKLLLKNKENFLYAEERRLFYVAMTRAKEKLFIMVDRNSLSPFVEELMEYKINK</sequence>
<dbReference type="PANTHER" id="PTHR11070:SF63">
    <property type="entry name" value="DNA HELICASE IV"/>
    <property type="match status" value="1"/>
</dbReference>
<comment type="catalytic activity">
    <reaction evidence="8">
        <text>ATP + H2O = ADP + phosphate + H(+)</text>
        <dbReference type="Rhea" id="RHEA:13065"/>
        <dbReference type="ChEBI" id="CHEBI:15377"/>
        <dbReference type="ChEBI" id="CHEBI:15378"/>
        <dbReference type="ChEBI" id="CHEBI:30616"/>
        <dbReference type="ChEBI" id="CHEBI:43474"/>
        <dbReference type="ChEBI" id="CHEBI:456216"/>
        <dbReference type="EC" id="5.6.2.4"/>
    </reaction>
</comment>
<dbReference type="Gene3D" id="3.40.50.300">
    <property type="entry name" value="P-loop containing nucleotide triphosphate hydrolases"/>
    <property type="match status" value="3"/>
</dbReference>
<feature type="domain" description="UvrD-like helicase ATP-binding" evidence="10">
    <location>
        <begin position="14"/>
        <end position="471"/>
    </location>
</feature>
<dbReference type="GO" id="GO:0005829">
    <property type="term" value="C:cytosol"/>
    <property type="evidence" value="ECO:0007669"/>
    <property type="project" value="TreeGrafter"/>
</dbReference>
<protein>
    <recommendedName>
        <fullName evidence="7">DNA 3'-5' helicase</fullName>
        <ecNumber evidence="7">5.6.2.4</ecNumber>
    </recommendedName>
</protein>